<feature type="domain" description="ABC transporter" evidence="6">
    <location>
        <begin position="63"/>
        <end position="102"/>
    </location>
</feature>
<keyword evidence="5" id="KW-0472">Membrane</keyword>
<sequence>MLPCGCCFFHPCSWSQPYSVSTSSAMAYATLLTRKIDKDNSMLSIENMNVRFDTPDGQVQAVSNLSYSIKAGETLGIVGESGSGKSQSVFALMGLTADNGNVSGE</sequence>
<organism evidence="7 8">
    <name type="scientific">Vibrio parahaemolyticus</name>
    <dbReference type="NCBI Taxonomy" id="670"/>
    <lineage>
        <taxon>Bacteria</taxon>
        <taxon>Pseudomonadati</taxon>
        <taxon>Pseudomonadota</taxon>
        <taxon>Gammaproteobacteria</taxon>
        <taxon>Vibrionales</taxon>
        <taxon>Vibrionaceae</taxon>
        <taxon>Vibrio</taxon>
    </lineage>
</organism>
<dbReference type="SUPFAM" id="SSF52540">
    <property type="entry name" value="P-loop containing nucleoside triphosphate hydrolases"/>
    <property type="match status" value="1"/>
</dbReference>
<dbReference type="Gene3D" id="3.40.50.300">
    <property type="entry name" value="P-loop containing nucleotide triphosphate hydrolases"/>
    <property type="match status" value="1"/>
</dbReference>
<evidence type="ECO:0000313" key="8">
    <source>
        <dbReference type="Proteomes" id="UP000214596"/>
    </source>
</evidence>
<evidence type="ECO:0000256" key="2">
    <source>
        <dbReference type="ARBA" id="ARBA00005417"/>
    </source>
</evidence>
<dbReference type="InterPro" id="IPR027417">
    <property type="entry name" value="P-loop_NTPase"/>
</dbReference>
<dbReference type="PANTHER" id="PTHR43297:SF7">
    <property type="entry name" value="D,D-DIPEPTIDE TRANSPORT ATP-BINDING PROTEIN DDPD-RELATED"/>
    <property type="match status" value="1"/>
</dbReference>
<dbReference type="InterPro" id="IPR003439">
    <property type="entry name" value="ABC_transporter-like_ATP-bd"/>
</dbReference>
<name>A0A227J7R2_VIBPH</name>
<accession>A0A227J7R2</accession>
<comment type="caution">
    <text evidence="7">The sequence shown here is derived from an EMBL/GenBank/DDBJ whole genome shotgun (WGS) entry which is preliminary data.</text>
</comment>
<evidence type="ECO:0000256" key="3">
    <source>
        <dbReference type="ARBA" id="ARBA00022448"/>
    </source>
</evidence>
<dbReference type="GO" id="GO:0016887">
    <property type="term" value="F:ATP hydrolysis activity"/>
    <property type="evidence" value="ECO:0007669"/>
    <property type="project" value="InterPro"/>
</dbReference>
<evidence type="ECO:0000256" key="4">
    <source>
        <dbReference type="ARBA" id="ARBA00022475"/>
    </source>
</evidence>
<keyword evidence="7" id="KW-0547">Nucleotide-binding</keyword>
<feature type="non-terminal residue" evidence="7">
    <location>
        <position position="105"/>
    </location>
</feature>
<dbReference type="PANTHER" id="PTHR43297">
    <property type="entry name" value="OLIGOPEPTIDE TRANSPORT ATP-BINDING PROTEIN APPD"/>
    <property type="match status" value="1"/>
</dbReference>
<comment type="similarity">
    <text evidence="2">Belongs to the ABC transporter superfamily.</text>
</comment>
<evidence type="ECO:0000313" key="7">
    <source>
        <dbReference type="EMBL" id="OXE31153.1"/>
    </source>
</evidence>
<dbReference type="InterPro" id="IPR050388">
    <property type="entry name" value="ABC_Ni/Peptide_Import"/>
</dbReference>
<keyword evidence="7" id="KW-0067">ATP-binding</keyword>
<keyword evidence="4" id="KW-1003">Cell membrane</keyword>
<dbReference type="GO" id="GO:0005524">
    <property type="term" value="F:ATP binding"/>
    <property type="evidence" value="ECO:0007669"/>
    <property type="project" value="UniProtKB-KW"/>
</dbReference>
<keyword evidence="3" id="KW-0813">Transport</keyword>
<evidence type="ECO:0000259" key="6">
    <source>
        <dbReference type="Pfam" id="PF00005"/>
    </source>
</evidence>
<evidence type="ECO:0000256" key="5">
    <source>
        <dbReference type="ARBA" id="ARBA00023136"/>
    </source>
</evidence>
<gene>
    <name evidence="7" type="primary">oppD</name>
    <name evidence="7" type="ORF">CA163_19570</name>
</gene>
<dbReference type="AlphaFoldDB" id="A0A227J7R2"/>
<comment type="subcellular location">
    <subcellularLocation>
        <location evidence="1">Membrane</location>
    </subcellularLocation>
</comment>
<reference evidence="7 8" key="1">
    <citation type="journal article" date="2017" name="Appl. Environ. Microbiol.">
        <title>Parallel evolution of two clades of a major Atlantic endemic Vibrio parahaemolyticus pathogen lineage by independent acquisition of related pathogenicity islands.</title>
        <authorList>
            <person name="Xu F."/>
            <person name="Gonzalez-Escalona N."/>
            <person name="Drees K.P."/>
            <person name="Sebra R.P."/>
            <person name="Cooper V.S."/>
            <person name="Jones S.H."/>
            <person name="Whistler C.A."/>
        </authorList>
    </citation>
    <scope>NUCLEOTIDE SEQUENCE [LARGE SCALE GENOMIC DNA]</scope>
    <source>
        <strain evidence="7 8">MAVP-3</strain>
    </source>
</reference>
<dbReference type="EMBL" id="NIXT01001500">
    <property type="protein sequence ID" value="OXE31153.1"/>
    <property type="molecule type" value="Genomic_DNA"/>
</dbReference>
<evidence type="ECO:0000256" key="1">
    <source>
        <dbReference type="ARBA" id="ARBA00004370"/>
    </source>
</evidence>
<dbReference type="Proteomes" id="UP000214596">
    <property type="component" value="Unassembled WGS sequence"/>
</dbReference>
<dbReference type="Pfam" id="PF00005">
    <property type="entry name" value="ABC_tran"/>
    <property type="match status" value="1"/>
</dbReference>
<dbReference type="GO" id="GO:0016020">
    <property type="term" value="C:membrane"/>
    <property type="evidence" value="ECO:0007669"/>
    <property type="project" value="UniProtKB-SubCell"/>
</dbReference>
<proteinExistence type="inferred from homology"/>
<protein>
    <submittedName>
        <fullName evidence="7">ABC transporter ATP-binding protein</fullName>
    </submittedName>
</protein>